<dbReference type="InterPro" id="IPR043129">
    <property type="entry name" value="ATPase_NBD"/>
</dbReference>
<protein>
    <recommendedName>
        <fullName evidence="6">Cell shape-determining protein MreB</fullName>
    </recommendedName>
</protein>
<dbReference type="EMBL" id="LCAU01000019">
    <property type="protein sequence ID" value="KKR97101.1"/>
    <property type="molecule type" value="Genomic_DNA"/>
</dbReference>
<dbReference type="Proteomes" id="UP000034746">
    <property type="component" value="Unassembled WGS sequence"/>
</dbReference>
<name>A0A0G0VBU4_9BACT</name>
<dbReference type="SUPFAM" id="SSF53067">
    <property type="entry name" value="Actin-like ATPase domain"/>
    <property type="match status" value="2"/>
</dbReference>
<sequence length="351" mass="38109">MLNRFFGTFSKDLGIDLGTANTLVYVKEKGILINEPSVVAINTRTDQILAVGHDARDMLGKTPPHIHIIKPLTKGVISDFEVAEKMLKYFIDKVHREMHVLLPRPRVVVGVPPEITEVERKAVEDAVLSAGAREVFLVEEPMLAAIGARLPVQDSVGTMVVDIGGGTTDIAVISLAGVVTWKSLPFAGEELNKNVMNYSRDVFNLLLGERNAEIAKIRIGTAIPPGEPLEMEIRGRDLLTGLPKEIIVNDSQIREALSRSIRIIVDNVKATLEVTPPEIVADIYERGIILAGGGALLRGFDRLLAAETAIPVRVADDPLTCVVRGAGNLLDNESLLRDVALPSSKGDQQFI</sequence>
<dbReference type="CDD" id="cd10225">
    <property type="entry name" value="ASKHA_NBD_MreB-like"/>
    <property type="match status" value="1"/>
</dbReference>
<comment type="similarity">
    <text evidence="5 6">Belongs to the FtsA/MreB family.</text>
</comment>
<organism evidence="7 8">
    <name type="scientific">Candidatus Uhrbacteria bacterium GW2011_GWF2_41_16</name>
    <dbReference type="NCBI Taxonomy" id="1618997"/>
    <lineage>
        <taxon>Bacteria</taxon>
        <taxon>Candidatus Uhriibacteriota</taxon>
    </lineage>
</organism>
<comment type="caution">
    <text evidence="6">Lacks conserved residue(s) required for the propagation of feature annotation.</text>
</comment>
<keyword evidence="3 6" id="KW-0067">ATP-binding</keyword>
<dbReference type="PANTHER" id="PTHR42749">
    <property type="entry name" value="CELL SHAPE-DETERMINING PROTEIN MREB"/>
    <property type="match status" value="1"/>
</dbReference>
<comment type="function">
    <text evidence="6">Forms membrane-associated dynamic filaments that are essential for cell shape determination. Acts by regulating cell wall synthesis and cell elongation, and thus cell shape. A feedback loop between cell geometry and MreB localization may maintain elongated cell shape by targeting cell wall growth to regions of negative cell wall curvature.</text>
</comment>
<dbReference type="GO" id="GO:0005524">
    <property type="term" value="F:ATP binding"/>
    <property type="evidence" value="ECO:0007669"/>
    <property type="project" value="UniProtKB-KW"/>
</dbReference>
<dbReference type="GO" id="GO:0008360">
    <property type="term" value="P:regulation of cell shape"/>
    <property type="evidence" value="ECO:0007669"/>
    <property type="project" value="UniProtKB-UniRule"/>
</dbReference>
<dbReference type="Gene3D" id="3.30.420.40">
    <property type="match status" value="3"/>
</dbReference>
<evidence type="ECO:0000256" key="1">
    <source>
        <dbReference type="ARBA" id="ARBA00022490"/>
    </source>
</evidence>
<dbReference type="PANTHER" id="PTHR42749:SF1">
    <property type="entry name" value="CELL SHAPE-DETERMINING PROTEIN MREB"/>
    <property type="match status" value="1"/>
</dbReference>
<dbReference type="GO" id="GO:0000902">
    <property type="term" value="P:cell morphogenesis"/>
    <property type="evidence" value="ECO:0007669"/>
    <property type="project" value="InterPro"/>
</dbReference>
<accession>A0A0G0VBU4</accession>
<evidence type="ECO:0000313" key="7">
    <source>
        <dbReference type="EMBL" id="KKR97101.1"/>
    </source>
</evidence>
<proteinExistence type="inferred from homology"/>
<keyword evidence="4 6" id="KW-0133">Cell shape</keyword>
<keyword evidence="1 6" id="KW-0963">Cytoplasm</keyword>
<feature type="binding site" evidence="6">
    <location>
        <begin position="293"/>
        <end position="296"/>
    </location>
    <ligand>
        <name>ATP</name>
        <dbReference type="ChEBI" id="CHEBI:30616"/>
    </ligand>
</feature>
<dbReference type="HAMAP" id="MF_02207">
    <property type="entry name" value="MreB"/>
    <property type="match status" value="1"/>
</dbReference>
<gene>
    <name evidence="6" type="primary">mreB</name>
    <name evidence="7" type="ORF">UU48_C0019G0004</name>
</gene>
<comment type="caution">
    <text evidence="7">The sequence shown here is derived from an EMBL/GenBank/DDBJ whole genome shotgun (WGS) entry which is preliminary data.</text>
</comment>
<dbReference type="GO" id="GO:0005737">
    <property type="term" value="C:cytoplasm"/>
    <property type="evidence" value="ECO:0007669"/>
    <property type="project" value="UniProtKB-SubCell"/>
</dbReference>
<evidence type="ECO:0000256" key="5">
    <source>
        <dbReference type="ARBA" id="ARBA00023458"/>
    </source>
</evidence>
<dbReference type="NCBIfam" id="TIGR00904">
    <property type="entry name" value="mreB"/>
    <property type="match status" value="1"/>
</dbReference>
<comment type="subcellular location">
    <subcellularLocation>
        <location evidence="6">Cytoplasm</location>
    </subcellularLocation>
    <text evidence="6">Membrane-associated.</text>
</comment>
<evidence type="ECO:0000256" key="6">
    <source>
        <dbReference type="HAMAP-Rule" id="MF_02207"/>
    </source>
</evidence>
<dbReference type="AlphaFoldDB" id="A0A0G0VBU4"/>
<comment type="subunit">
    <text evidence="6">Forms polymers.</text>
</comment>
<evidence type="ECO:0000256" key="3">
    <source>
        <dbReference type="ARBA" id="ARBA00022840"/>
    </source>
</evidence>
<feature type="binding site" evidence="6">
    <location>
        <begin position="19"/>
        <end position="21"/>
    </location>
    <ligand>
        <name>ATP</name>
        <dbReference type="ChEBI" id="CHEBI:30616"/>
    </ligand>
</feature>
<dbReference type="InterPro" id="IPR056546">
    <property type="entry name" value="MreB_MamK-like"/>
</dbReference>
<evidence type="ECO:0000313" key="8">
    <source>
        <dbReference type="Proteomes" id="UP000034746"/>
    </source>
</evidence>
<reference evidence="7 8" key="1">
    <citation type="journal article" date="2015" name="Nature">
        <title>rRNA introns, odd ribosomes, and small enigmatic genomes across a large radiation of phyla.</title>
        <authorList>
            <person name="Brown C.T."/>
            <person name="Hug L.A."/>
            <person name="Thomas B.C."/>
            <person name="Sharon I."/>
            <person name="Castelle C.J."/>
            <person name="Singh A."/>
            <person name="Wilkins M.J."/>
            <person name="Williams K.H."/>
            <person name="Banfield J.F."/>
        </authorList>
    </citation>
    <scope>NUCLEOTIDE SEQUENCE [LARGE SCALE GENOMIC DNA]</scope>
</reference>
<feature type="binding site" evidence="6">
    <location>
        <begin position="165"/>
        <end position="167"/>
    </location>
    <ligand>
        <name>ATP</name>
        <dbReference type="ChEBI" id="CHEBI:30616"/>
    </ligand>
</feature>
<dbReference type="InterPro" id="IPR004753">
    <property type="entry name" value="MreB"/>
</dbReference>
<dbReference type="Pfam" id="PF06723">
    <property type="entry name" value="MreB_Mbl"/>
    <property type="match status" value="1"/>
</dbReference>
<evidence type="ECO:0000256" key="2">
    <source>
        <dbReference type="ARBA" id="ARBA00022741"/>
    </source>
</evidence>
<dbReference type="PATRIC" id="fig|1618997.3.peg.1071"/>
<dbReference type="PRINTS" id="PR01652">
    <property type="entry name" value="SHAPEPROTEIN"/>
</dbReference>
<evidence type="ECO:0000256" key="4">
    <source>
        <dbReference type="ARBA" id="ARBA00022960"/>
    </source>
</evidence>
<dbReference type="NCBIfam" id="NF010539">
    <property type="entry name" value="PRK13927.1"/>
    <property type="match status" value="1"/>
</dbReference>
<keyword evidence="2 6" id="KW-0547">Nucleotide-binding</keyword>